<dbReference type="InterPro" id="IPR001180">
    <property type="entry name" value="CNH_dom"/>
</dbReference>
<organism evidence="3 4">
    <name type="scientific">Zasmidium cellare ATCC 36951</name>
    <dbReference type="NCBI Taxonomy" id="1080233"/>
    <lineage>
        <taxon>Eukaryota</taxon>
        <taxon>Fungi</taxon>
        <taxon>Dikarya</taxon>
        <taxon>Ascomycota</taxon>
        <taxon>Pezizomycotina</taxon>
        <taxon>Dothideomycetes</taxon>
        <taxon>Dothideomycetidae</taxon>
        <taxon>Mycosphaerellales</taxon>
        <taxon>Mycosphaerellaceae</taxon>
        <taxon>Zasmidium</taxon>
    </lineage>
</organism>
<dbReference type="Pfam" id="PF00780">
    <property type="entry name" value="CNH"/>
    <property type="match status" value="1"/>
</dbReference>
<proteinExistence type="predicted"/>
<evidence type="ECO:0000259" key="2">
    <source>
        <dbReference type="PROSITE" id="PS50219"/>
    </source>
</evidence>
<accession>A0A6A6CA35</accession>
<sequence>MAITCGQLLNGGESLVFSTENGIYLSNRINNQTYEAPTRQLNLKLTTYLEILEEQQLALALADGTLYAFPLEGLLLDGALSSRLKRGKRVCHCNYMAIGIIDRGNIEENVDFGEEAVWSRVLLGEVALLQLRKQVSVPAKVDRIFFTGSSRVYLETNMGLQILALDTVEIRPLLDASDARTQLDGKDSKGPVYTEFTTDGLLLSCSDISIYIDHDGRRAREDWKIEWNEPFTAAVTLMEMWIVAFSQTGVEARDIDTGTVVFSREYGKSRLLKRRMDEDEENCSVIALLRLQENQNSPGLQASSGLDISELLRVDVRALGSA</sequence>
<dbReference type="PANTHER" id="PTHR46572">
    <property type="entry name" value="RHO1 GDP-GTP EXCHANGE PROTEIN 1-RELATED"/>
    <property type="match status" value="1"/>
</dbReference>
<dbReference type="AlphaFoldDB" id="A0A6A6CA35"/>
<gene>
    <name evidence="3" type="ORF">M409DRAFT_27000</name>
</gene>
<evidence type="ECO:0000256" key="1">
    <source>
        <dbReference type="ARBA" id="ARBA00022658"/>
    </source>
</evidence>
<dbReference type="PROSITE" id="PS50219">
    <property type="entry name" value="CNH"/>
    <property type="match status" value="1"/>
</dbReference>
<dbReference type="RefSeq" id="XP_033663651.1">
    <property type="nucleotide sequence ID" value="XM_033808376.1"/>
</dbReference>
<evidence type="ECO:0000313" key="4">
    <source>
        <dbReference type="Proteomes" id="UP000799537"/>
    </source>
</evidence>
<dbReference type="GeneID" id="54561648"/>
<keyword evidence="1" id="KW-0344">Guanine-nucleotide releasing factor</keyword>
<dbReference type="PANTHER" id="PTHR46572:SF2">
    <property type="entry name" value="RHO1 GDP-GTP EXCHANGE PROTEIN 1-RELATED"/>
    <property type="match status" value="1"/>
</dbReference>
<reference evidence="3" key="1">
    <citation type="journal article" date="2020" name="Stud. Mycol.">
        <title>101 Dothideomycetes genomes: a test case for predicting lifestyles and emergence of pathogens.</title>
        <authorList>
            <person name="Haridas S."/>
            <person name="Albert R."/>
            <person name="Binder M."/>
            <person name="Bloem J."/>
            <person name="Labutti K."/>
            <person name="Salamov A."/>
            <person name="Andreopoulos B."/>
            <person name="Baker S."/>
            <person name="Barry K."/>
            <person name="Bills G."/>
            <person name="Bluhm B."/>
            <person name="Cannon C."/>
            <person name="Castanera R."/>
            <person name="Culley D."/>
            <person name="Daum C."/>
            <person name="Ezra D."/>
            <person name="Gonzalez J."/>
            <person name="Henrissat B."/>
            <person name="Kuo A."/>
            <person name="Liang C."/>
            <person name="Lipzen A."/>
            <person name="Lutzoni F."/>
            <person name="Magnuson J."/>
            <person name="Mondo S."/>
            <person name="Nolan M."/>
            <person name="Ohm R."/>
            <person name="Pangilinan J."/>
            <person name="Park H.-J."/>
            <person name="Ramirez L."/>
            <person name="Alfaro M."/>
            <person name="Sun H."/>
            <person name="Tritt A."/>
            <person name="Yoshinaga Y."/>
            <person name="Zwiers L.-H."/>
            <person name="Turgeon B."/>
            <person name="Goodwin S."/>
            <person name="Spatafora J."/>
            <person name="Crous P."/>
            <person name="Grigoriev I."/>
        </authorList>
    </citation>
    <scope>NUCLEOTIDE SEQUENCE</scope>
    <source>
        <strain evidence="3">ATCC 36951</strain>
    </source>
</reference>
<feature type="domain" description="CNH" evidence="2">
    <location>
        <begin position="1"/>
        <end position="279"/>
    </location>
</feature>
<dbReference type="SMART" id="SM00036">
    <property type="entry name" value="CNH"/>
    <property type="match status" value="1"/>
</dbReference>
<dbReference type="OrthoDB" id="2272012at2759"/>
<dbReference type="GO" id="GO:0005085">
    <property type="term" value="F:guanyl-nucleotide exchange factor activity"/>
    <property type="evidence" value="ECO:0007669"/>
    <property type="project" value="UniProtKB-KW"/>
</dbReference>
<dbReference type="EMBL" id="ML993612">
    <property type="protein sequence ID" value="KAF2162762.1"/>
    <property type="molecule type" value="Genomic_DNA"/>
</dbReference>
<dbReference type="InterPro" id="IPR052233">
    <property type="entry name" value="Rho-type_GEFs"/>
</dbReference>
<evidence type="ECO:0000313" key="3">
    <source>
        <dbReference type="EMBL" id="KAF2162762.1"/>
    </source>
</evidence>
<dbReference type="Proteomes" id="UP000799537">
    <property type="component" value="Unassembled WGS sequence"/>
</dbReference>
<name>A0A6A6CA35_ZASCE</name>
<protein>
    <recommendedName>
        <fullName evidence="2">CNH domain-containing protein</fullName>
    </recommendedName>
</protein>
<keyword evidence="4" id="KW-1185">Reference proteome</keyword>